<evidence type="ECO:0000259" key="2">
    <source>
        <dbReference type="Pfam" id="PF09524"/>
    </source>
</evidence>
<dbReference type="Pfam" id="PF09524">
    <property type="entry name" value="Phg_2220_C"/>
    <property type="match status" value="1"/>
</dbReference>
<proteinExistence type="predicted"/>
<keyword evidence="4" id="KW-1185">Reference proteome</keyword>
<dbReference type="SUPFAM" id="SSF46785">
    <property type="entry name" value="Winged helix' DNA-binding domain"/>
    <property type="match status" value="1"/>
</dbReference>
<evidence type="ECO:0000256" key="1">
    <source>
        <dbReference type="SAM" id="MobiDB-lite"/>
    </source>
</evidence>
<evidence type="ECO:0000313" key="4">
    <source>
        <dbReference type="Proteomes" id="UP001434419"/>
    </source>
</evidence>
<dbReference type="Proteomes" id="UP001434419">
    <property type="component" value="Unassembled WGS sequence"/>
</dbReference>
<name>A0ABV2B6M1_9LACO</name>
<evidence type="ECO:0000313" key="3">
    <source>
        <dbReference type="EMBL" id="MES5148913.1"/>
    </source>
</evidence>
<accession>A0ABV2B6M1</accession>
<comment type="caution">
    <text evidence="3">The sequence shown here is derived from an EMBL/GenBank/DDBJ whole genome shotgun (WGS) entry which is preliminary data.</text>
</comment>
<dbReference type="Gene3D" id="1.10.10.10">
    <property type="entry name" value="Winged helix-like DNA-binding domain superfamily/Winged helix DNA-binding domain"/>
    <property type="match status" value="1"/>
</dbReference>
<dbReference type="NCBIfam" id="TIGR02220">
    <property type="entry name" value="phg_TIGR02220"/>
    <property type="match status" value="1"/>
</dbReference>
<organism evidence="3 4">
    <name type="scientific">Lactobacillus crispatus</name>
    <dbReference type="NCBI Taxonomy" id="47770"/>
    <lineage>
        <taxon>Bacteria</taxon>
        <taxon>Bacillati</taxon>
        <taxon>Bacillota</taxon>
        <taxon>Bacilli</taxon>
        <taxon>Lactobacillales</taxon>
        <taxon>Lactobacillaceae</taxon>
        <taxon>Lactobacillus</taxon>
    </lineage>
</organism>
<feature type="domain" description="Phage conserved hypothetical protein C-terminal" evidence="2">
    <location>
        <begin position="165"/>
        <end position="237"/>
    </location>
</feature>
<gene>
    <name evidence="3" type="ORF">ABVC42_03065</name>
</gene>
<sequence length="268" mass="30652">MSEEQKAFTGAKAFLMIPPSIAEDKDLLKKPKSIILMGHIISMLNVTGSFFMSNKKIAERIDVNSRSVNRYLELLEEKKLISRENIKSSENGAIIGRKIRAGDDLMTYMSRGWQNECQGGTGTDVVAPMTPRSTKYNSNNRTFNRTVEDIYSSADAERHIPYKEIIDYLNKKTNQHLRYQTKAYQKLIRQRFEEGATLEDFKKAIDNQAYAWQGTRFWKYMRPSTLFQASKFDSYVNANDLNQAKQPSNGGYGGEPNISDIPDDDLPF</sequence>
<dbReference type="EMBL" id="JBETVU010000012">
    <property type="protein sequence ID" value="MES5148913.1"/>
    <property type="molecule type" value="Genomic_DNA"/>
</dbReference>
<dbReference type="RefSeq" id="WP_005722065.1">
    <property type="nucleotide sequence ID" value="NZ_CP118069.1"/>
</dbReference>
<protein>
    <submittedName>
        <fullName evidence="3">Conserved phage C-terminal domain-containing protein</fullName>
    </submittedName>
</protein>
<dbReference type="InterPro" id="IPR036388">
    <property type="entry name" value="WH-like_DNA-bd_sf"/>
</dbReference>
<reference evidence="3" key="1">
    <citation type="submission" date="2024-06" db="EMBL/GenBank/DDBJ databases">
        <title>Vaginal Lactobacillus fatty acid response mechanisms reveal a metabolite-targeted strategy for bacterial vaginosis treatment.</title>
        <authorList>
            <person name="Zhu M."/>
            <person name="Blainey P.C."/>
            <person name="Bloom S.M."/>
            <person name="Kwon D.S."/>
        </authorList>
    </citation>
    <scope>NUCLEOTIDE SEQUENCE</scope>
    <source>
        <strain evidence="3">194_F1_1</strain>
    </source>
</reference>
<feature type="region of interest" description="Disordered" evidence="1">
    <location>
        <begin position="243"/>
        <end position="268"/>
    </location>
</feature>
<dbReference type="InterPro" id="IPR036390">
    <property type="entry name" value="WH_DNA-bd_sf"/>
</dbReference>
<dbReference type="InterPro" id="IPR011741">
    <property type="entry name" value="Phg_2220_C"/>
</dbReference>